<evidence type="ECO:0000313" key="2">
    <source>
        <dbReference type="Proteomes" id="UP001152888"/>
    </source>
</evidence>
<evidence type="ECO:0000313" key="1">
    <source>
        <dbReference type="EMBL" id="CAH1991152.1"/>
    </source>
</evidence>
<keyword evidence="2" id="KW-1185">Reference proteome</keyword>
<organism evidence="1 2">
    <name type="scientific">Acanthoscelides obtectus</name>
    <name type="common">Bean weevil</name>
    <name type="synonym">Bruchus obtectus</name>
    <dbReference type="NCBI Taxonomy" id="200917"/>
    <lineage>
        <taxon>Eukaryota</taxon>
        <taxon>Metazoa</taxon>
        <taxon>Ecdysozoa</taxon>
        <taxon>Arthropoda</taxon>
        <taxon>Hexapoda</taxon>
        <taxon>Insecta</taxon>
        <taxon>Pterygota</taxon>
        <taxon>Neoptera</taxon>
        <taxon>Endopterygota</taxon>
        <taxon>Coleoptera</taxon>
        <taxon>Polyphaga</taxon>
        <taxon>Cucujiformia</taxon>
        <taxon>Chrysomeloidea</taxon>
        <taxon>Chrysomelidae</taxon>
        <taxon>Bruchinae</taxon>
        <taxon>Bruchini</taxon>
        <taxon>Acanthoscelides</taxon>
    </lineage>
</organism>
<gene>
    <name evidence="1" type="ORF">ACAOBT_LOCUS20106</name>
</gene>
<reference evidence="1" key="1">
    <citation type="submission" date="2022-03" db="EMBL/GenBank/DDBJ databases">
        <authorList>
            <person name="Sayadi A."/>
        </authorList>
    </citation>
    <scope>NUCLEOTIDE SEQUENCE</scope>
</reference>
<name>A0A9P0PLX8_ACAOB</name>
<protein>
    <submittedName>
        <fullName evidence="1">Uncharacterized protein</fullName>
    </submittedName>
</protein>
<comment type="caution">
    <text evidence="1">The sequence shown here is derived from an EMBL/GenBank/DDBJ whole genome shotgun (WGS) entry which is preliminary data.</text>
</comment>
<dbReference type="Proteomes" id="UP001152888">
    <property type="component" value="Unassembled WGS sequence"/>
</dbReference>
<accession>A0A9P0PLX8</accession>
<sequence>MIVLRNSPWSKRSRATLVLMFVLFGFGNETATCSFIFRAYFFTRLMEDRIAPVAAETRSCT</sequence>
<dbReference type="EMBL" id="CAKOFQ010007106">
    <property type="protein sequence ID" value="CAH1991152.1"/>
    <property type="molecule type" value="Genomic_DNA"/>
</dbReference>
<dbReference type="AlphaFoldDB" id="A0A9P0PLX8"/>
<proteinExistence type="predicted"/>